<protein>
    <recommendedName>
        <fullName evidence="12">Exopolygalacturonase-like</fullName>
    </recommendedName>
</protein>
<evidence type="ECO:0000256" key="2">
    <source>
        <dbReference type="ARBA" id="ARBA00008834"/>
    </source>
</evidence>
<feature type="signal peptide" evidence="9">
    <location>
        <begin position="1"/>
        <end position="18"/>
    </location>
</feature>
<dbReference type="InterPro" id="IPR006626">
    <property type="entry name" value="PbH1"/>
</dbReference>
<evidence type="ECO:0000256" key="3">
    <source>
        <dbReference type="ARBA" id="ARBA00022512"/>
    </source>
</evidence>
<keyword evidence="11" id="KW-1185">Reference proteome</keyword>
<keyword evidence="4" id="KW-0964">Secreted</keyword>
<dbReference type="AlphaFoldDB" id="A0A540NBG9"/>
<evidence type="ECO:0000256" key="9">
    <source>
        <dbReference type="SAM" id="SignalP"/>
    </source>
</evidence>
<dbReference type="EMBL" id="VIEB01000072">
    <property type="protein sequence ID" value="TQE08374.1"/>
    <property type="molecule type" value="Genomic_DNA"/>
</dbReference>
<evidence type="ECO:0000256" key="4">
    <source>
        <dbReference type="ARBA" id="ARBA00022525"/>
    </source>
</evidence>
<name>A0A540NBG9_MALBA</name>
<dbReference type="SMART" id="SM00710">
    <property type="entry name" value="PbH1"/>
    <property type="match status" value="5"/>
</dbReference>
<proteinExistence type="inferred from homology"/>
<dbReference type="InterPro" id="IPR000743">
    <property type="entry name" value="Glyco_hydro_28"/>
</dbReference>
<keyword evidence="3" id="KW-0134">Cell wall</keyword>
<dbReference type="InterPro" id="IPR012334">
    <property type="entry name" value="Pectin_lyas_fold"/>
</dbReference>
<dbReference type="PANTHER" id="PTHR31375">
    <property type="match status" value="1"/>
</dbReference>
<evidence type="ECO:0000256" key="8">
    <source>
        <dbReference type="RuleBase" id="RU361169"/>
    </source>
</evidence>
<evidence type="ECO:0000256" key="6">
    <source>
        <dbReference type="ARBA" id="ARBA00023295"/>
    </source>
</evidence>
<evidence type="ECO:0000256" key="1">
    <source>
        <dbReference type="ARBA" id="ARBA00004191"/>
    </source>
</evidence>
<keyword evidence="9" id="KW-0732">Signal</keyword>
<dbReference type="GO" id="GO:0071555">
    <property type="term" value="P:cell wall organization"/>
    <property type="evidence" value="ECO:0007669"/>
    <property type="project" value="UniProtKB-KW"/>
</dbReference>
<feature type="chain" id="PRO_5022104925" description="Exopolygalacturonase-like" evidence="9">
    <location>
        <begin position="19"/>
        <end position="366"/>
    </location>
</feature>
<dbReference type="SUPFAM" id="SSF51126">
    <property type="entry name" value="Pectin lyase-like"/>
    <property type="match status" value="1"/>
</dbReference>
<dbReference type="Pfam" id="PF00295">
    <property type="entry name" value="Glyco_hydro_28"/>
    <property type="match status" value="1"/>
</dbReference>
<sequence>MCVLGMFVLLLLTSTTKAHESEHDSSVFDVTKAEYGAKPGSDITFALAKAWNDSCASPSASKVVVPIGTYKLRGASFRGPCKAPIELQVAEPLMAKEHLLGVVITAAVNLRFSFVTNSTIQDVSSLNSKSFHIHVFRCLNVTFQHVHITAPGDSKNTDGIHIGKSTGINITHTNIGTGDDSVSIGDGSNQITMTNVTCGPGHGISIVSLGRYNNEEFLAGIRVKNCTLTNTQNGVRIKTWPNSPLVTTASDIHFEDIIMVNVGNPIVIDQLYCPYRKCDNLPPSKVKISDVSFKNIKGSSATALALKIVCSSGSRCENVELTDIDLTYNGAKGTLTSQCLNVKQTISGLIRALACATSIVMPPPLI</sequence>
<evidence type="ECO:0008006" key="12">
    <source>
        <dbReference type="Google" id="ProtNLM"/>
    </source>
</evidence>
<comment type="caution">
    <text evidence="10">The sequence shown here is derived from an EMBL/GenBank/DDBJ whole genome shotgun (WGS) entry which is preliminary data.</text>
</comment>
<accession>A0A540NBG9</accession>
<dbReference type="InterPro" id="IPR011050">
    <property type="entry name" value="Pectin_lyase_fold/virulence"/>
</dbReference>
<keyword evidence="6 8" id="KW-0326">Glycosidase</keyword>
<dbReference type="STRING" id="106549.A0A540NBG9"/>
<dbReference type="GO" id="GO:0004650">
    <property type="term" value="F:polygalacturonase activity"/>
    <property type="evidence" value="ECO:0007669"/>
    <property type="project" value="InterPro"/>
</dbReference>
<evidence type="ECO:0000256" key="7">
    <source>
        <dbReference type="ARBA" id="ARBA00023316"/>
    </source>
</evidence>
<keyword evidence="5 8" id="KW-0378">Hydrolase</keyword>
<evidence type="ECO:0000256" key="5">
    <source>
        <dbReference type="ARBA" id="ARBA00022801"/>
    </source>
</evidence>
<dbReference type="Proteomes" id="UP000315295">
    <property type="component" value="Unassembled WGS sequence"/>
</dbReference>
<keyword evidence="7" id="KW-0961">Cell wall biogenesis/degradation</keyword>
<gene>
    <name evidence="10" type="ORF">C1H46_006002</name>
</gene>
<organism evidence="10 11">
    <name type="scientific">Malus baccata</name>
    <name type="common">Siberian crab apple</name>
    <name type="synonym">Pyrus baccata</name>
    <dbReference type="NCBI Taxonomy" id="106549"/>
    <lineage>
        <taxon>Eukaryota</taxon>
        <taxon>Viridiplantae</taxon>
        <taxon>Streptophyta</taxon>
        <taxon>Embryophyta</taxon>
        <taxon>Tracheophyta</taxon>
        <taxon>Spermatophyta</taxon>
        <taxon>Magnoliopsida</taxon>
        <taxon>eudicotyledons</taxon>
        <taxon>Gunneridae</taxon>
        <taxon>Pentapetalae</taxon>
        <taxon>rosids</taxon>
        <taxon>fabids</taxon>
        <taxon>Rosales</taxon>
        <taxon>Rosaceae</taxon>
        <taxon>Amygdaloideae</taxon>
        <taxon>Maleae</taxon>
        <taxon>Malus</taxon>
    </lineage>
</organism>
<comment type="similarity">
    <text evidence="2 8">Belongs to the glycosyl hydrolase 28 family.</text>
</comment>
<comment type="subcellular location">
    <subcellularLocation>
        <location evidence="1">Secreted</location>
        <location evidence="1">Cell wall</location>
    </subcellularLocation>
</comment>
<dbReference type="GO" id="GO:0005975">
    <property type="term" value="P:carbohydrate metabolic process"/>
    <property type="evidence" value="ECO:0007669"/>
    <property type="project" value="InterPro"/>
</dbReference>
<evidence type="ECO:0000313" key="11">
    <source>
        <dbReference type="Proteomes" id="UP000315295"/>
    </source>
</evidence>
<reference evidence="10 11" key="1">
    <citation type="journal article" date="2019" name="G3 (Bethesda)">
        <title>Sequencing of a Wild Apple (Malus baccata) Genome Unravels the Differences Between Cultivated and Wild Apple Species Regarding Disease Resistance and Cold Tolerance.</title>
        <authorList>
            <person name="Chen X."/>
        </authorList>
    </citation>
    <scope>NUCLEOTIDE SEQUENCE [LARGE SCALE GENOMIC DNA]</scope>
    <source>
        <strain evidence="11">cv. Shandingzi</strain>
        <tissue evidence="10">Leaves</tissue>
    </source>
</reference>
<dbReference type="Gene3D" id="2.160.20.10">
    <property type="entry name" value="Single-stranded right-handed beta-helix, Pectin lyase-like"/>
    <property type="match status" value="2"/>
</dbReference>
<evidence type="ECO:0000313" key="10">
    <source>
        <dbReference type="EMBL" id="TQE08374.1"/>
    </source>
</evidence>